<comment type="caution">
    <text evidence="8">The sequence shown here is derived from an EMBL/GenBank/DDBJ whole genome shotgun (WGS) entry which is preliminary data.</text>
</comment>
<evidence type="ECO:0000313" key="8">
    <source>
        <dbReference type="EMBL" id="OHA44272.1"/>
    </source>
</evidence>
<evidence type="ECO:0000256" key="6">
    <source>
        <dbReference type="SAM" id="MobiDB-lite"/>
    </source>
</evidence>
<gene>
    <name evidence="4" type="primary">rplO</name>
    <name evidence="8" type="ORF">A3G03_02990</name>
</gene>
<accession>A0A1G2P9E2</accession>
<keyword evidence="4" id="KW-0694">RNA-binding</keyword>
<dbReference type="PANTHER" id="PTHR12934">
    <property type="entry name" value="50S RIBOSOMAL PROTEIN L15"/>
    <property type="match status" value="1"/>
</dbReference>
<evidence type="ECO:0000256" key="5">
    <source>
        <dbReference type="RuleBase" id="RU003888"/>
    </source>
</evidence>
<dbReference type="Proteomes" id="UP000176355">
    <property type="component" value="Unassembled WGS sequence"/>
</dbReference>
<dbReference type="HAMAP" id="MF_01341">
    <property type="entry name" value="Ribosomal_uL15"/>
    <property type="match status" value="1"/>
</dbReference>
<protein>
    <recommendedName>
        <fullName evidence="4">Large ribosomal subunit protein uL15</fullName>
    </recommendedName>
</protein>
<evidence type="ECO:0000313" key="9">
    <source>
        <dbReference type="Proteomes" id="UP000176355"/>
    </source>
</evidence>
<keyword evidence="4" id="KW-0699">rRNA-binding</keyword>
<feature type="region of interest" description="Disordered" evidence="6">
    <location>
        <begin position="1"/>
        <end position="41"/>
    </location>
</feature>
<comment type="function">
    <text evidence="4">Binds to the 23S rRNA.</text>
</comment>
<keyword evidence="2 4" id="KW-0689">Ribosomal protein</keyword>
<dbReference type="PROSITE" id="PS00475">
    <property type="entry name" value="RIBOSOMAL_L15"/>
    <property type="match status" value="1"/>
</dbReference>
<dbReference type="InterPro" id="IPR030878">
    <property type="entry name" value="Ribosomal_uL15"/>
</dbReference>
<sequence length="148" mass="16285">MQLHNLKRKNPNRRSISVGRGGRRGKTSGRGGKGQTARAGHKIRPEIRDLIKKLPKLRGRGKNINRSFEKRPAVFNVGVLEKKFAEGETVNPTALIAKNLLRLVSGQLPKVKILGNGQLSKKLFIERCLFSQSAKTAIEKAGGSIKLV</sequence>
<keyword evidence="3 4" id="KW-0687">Ribonucleoprotein</keyword>
<comment type="subunit">
    <text evidence="4">Part of the 50S ribosomal subunit.</text>
</comment>
<name>A0A1G2P9E2_9BACT</name>
<comment type="similarity">
    <text evidence="1 4 5">Belongs to the universal ribosomal protein uL15 family.</text>
</comment>
<organism evidence="8 9">
    <name type="scientific">Candidatus Taylorbacteria bacterium RIFCSPLOWO2_12_FULL_44_15c</name>
    <dbReference type="NCBI Taxonomy" id="1802333"/>
    <lineage>
        <taxon>Bacteria</taxon>
        <taxon>Candidatus Tayloriibacteriota</taxon>
    </lineage>
</organism>
<evidence type="ECO:0000259" key="7">
    <source>
        <dbReference type="Pfam" id="PF00828"/>
    </source>
</evidence>
<proteinExistence type="inferred from homology"/>
<dbReference type="GO" id="GO:0022625">
    <property type="term" value="C:cytosolic large ribosomal subunit"/>
    <property type="evidence" value="ECO:0007669"/>
    <property type="project" value="TreeGrafter"/>
</dbReference>
<dbReference type="EMBL" id="MHSL01000007">
    <property type="protein sequence ID" value="OHA44272.1"/>
    <property type="molecule type" value="Genomic_DNA"/>
</dbReference>
<feature type="compositionally biased region" description="Basic residues" evidence="6">
    <location>
        <begin position="1"/>
        <end position="12"/>
    </location>
</feature>
<reference evidence="8 9" key="1">
    <citation type="journal article" date="2016" name="Nat. Commun.">
        <title>Thousands of microbial genomes shed light on interconnected biogeochemical processes in an aquifer system.</title>
        <authorList>
            <person name="Anantharaman K."/>
            <person name="Brown C.T."/>
            <person name="Hug L.A."/>
            <person name="Sharon I."/>
            <person name="Castelle C.J."/>
            <person name="Probst A.J."/>
            <person name="Thomas B.C."/>
            <person name="Singh A."/>
            <person name="Wilkins M.J."/>
            <person name="Karaoz U."/>
            <person name="Brodie E.L."/>
            <person name="Williams K.H."/>
            <person name="Hubbard S.S."/>
            <person name="Banfield J.F."/>
        </authorList>
    </citation>
    <scope>NUCLEOTIDE SEQUENCE [LARGE SCALE GENOMIC DNA]</scope>
</reference>
<evidence type="ECO:0000256" key="4">
    <source>
        <dbReference type="HAMAP-Rule" id="MF_01341"/>
    </source>
</evidence>
<dbReference type="Pfam" id="PF00828">
    <property type="entry name" value="Ribosomal_L27A"/>
    <property type="match status" value="1"/>
</dbReference>
<dbReference type="NCBIfam" id="TIGR01071">
    <property type="entry name" value="rplO_bact"/>
    <property type="match status" value="1"/>
</dbReference>
<dbReference type="InterPro" id="IPR036227">
    <property type="entry name" value="Ribosomal_uL15/eL18_sf"/>
</dbReference>
<evidence type="ECO:0000256" key="1">
    <source>
        <dbReference type="ARBA" id="ARBA00007320"/>
    </source>
</evidence>
<dbReference type="Gene3D" id="3.100.10.10">
    <property type="match status" value="1"/>
</dbReference>
<dbReference type="GO" id="GO:0003735">
    <property type="term" value="F:structural constituent of ribosome"/>
    <property type="evidence" value="ECO:0007669"/>
    <property type="project" value="InterPro"/>
</dbReference>
<dbReference type="SUPFAM" id="SSF52080">
    <property type="entry name" value="Ribosomal proteins L15p and L18e"/>
    <property type="match status" value="1"/>
</dbReference>
<dbReference type="InterPro" id="IPR021131">
    <property type="entry name" value="Ribosomal_uL15/eL18"/>
</dbReference>
<evidence type="ECO:0000256" key="2">
    <source>
        <dbReference type="ARBA" id="ARBA00022980"/>
    </source>
</evidence>
<dbReference type="GO" id="GO:0019843">
    <property type="term" value="F:rRNA binding"/>
    <property type="evidence" value="ECO:0007669"/>
    <property type="project" value="UniProtKB-UniRule"/>
</dbReference>
<feature type="domain" description="Large ribosomal subunit protein uL15/eL18" evidence="7">
    <location>
        <begin position="75"/>
        <end position="145"/>
    </location>
</feature>
<dbReference type="GO" id="GO:0006412">
    <property type="term" value="P:translation"/>
    <property type="evidence" value="ECO:0007669"/>
    <property type="project" value="UniProtKB-UniRule"/>
</dbReference>
<dbReference type="STRING" id="1802333.A3G03_02990"/>
<dbReference type="AlphaFoldDB" id="A0A1G2P9E2"/>
<dbReference type="InterPro" id="IPR005749">
    <property type="entry name" value="Ribosomal_uL15_bac-type"/>
</dbReference>
<evidence type="ECO:0000256" key="3">
    <source>
        <dbReference type="ARBA" id="ARBA00023274"/>
    </source>
</evidence>
<dbReference type="PANTHER" id="PTHR12934:SF11">
    <property type="entry name" value="LARGE RIBOSOMAL SUBUNIT PROTEIN UL15M"/>
    <property type="match status" value="1"/>
</dbReference>
<dbReference type="InterPro" id="IPR001196">
    <property type="entry name" value="Ribosomal_uL15_CS"/>
</dbReference>